<feature type="transmembrane region" description="Helical" evidence="1">
    <location>
        <begin position="6"/>
        <end position="23"/>
    </location>
</feature>
<accession>A0ABV8JVE6</accession>
<name>A0ABV8JVE6_9BACL</name>
<evidence type="ECO:0000256" key="1">
    <source>
        <dbReference type="SAM" id="Phobius"/>
    </source>
</evidence>
<keyword evidence="1" id="KW-1133">Transmembrane helix</keyword>
<evidence type="ECO:0000259" key="2">
    <source>
        <dbReference type="Pfam" id="PF19701"/>
    </source>
</evidence>
<feature type="transmembrane region" description="Helical" evidence="1">
    <location>
        <begin position="53"/>
        <end position="74"/>
    </location>
</feature>
<keyword evidence="4" id="KW-1185">Reference proteome</keyword>
<dbReference type="Pfam" id="PF19701">
    <property type="entry name" value="DUF6199"/>
    <property type="match status" value="1"/>
</dbReference>
<organism evidence="3 4">
    <name type="scientific">Paenibacillus xanthanilyticus</name>
    <dbReference type="NCBI Taxonomy" id="1783531"/>
    <lineage>
        <taxon>Bacteria</taxon>
        <taxon>Bacillati</taxon>
        <taxon>Bacillota</taxon>
        <taxon>Bacilli</taxon>
        <taxon>Bacillales</taxon>
        <taxon>Paenibacillaceae</taxon>
        <taxon>Paenibacillus</taxon>
    </lineage>
</organism>
<evidence type="ECO:0000313" key="4">
    <source>
        <dbReference type="Proteomes" id="UP001595715"/>
    </source>
</evidence>
<gene>
    <name evidence="3" type="ORF">ACFOZ8_04430</name>
</gene>
<proteinExistence type="predicted"/>
<keyword evidence="1" id="KW-0472">Membrane</keyword>
<dbReference type="Proteomes" id="UP001595715">
    <property type="component" value="Unassembled WGS sequence"/>
</dbReference>
<dbReference type="RefSeq" id="WP_377717595.1">
    <property type="nucleotide sequence ID" value="NZ_JBHSAM010000014.1"/>
</dbReference>
<evidence type="ECO:0000313" key="3">
    <source>
        <dbReference type="EMBL" id="MFC4098897.1"/>
    </source>
</evidence>
<dbReference type="EMBL" id="JBHSAM010000014">
    <property type="protein sequence ID" value="MFC4098897.1"/>
    <property type="molecule type" value="Genomic_DNA"/>
</dbReference>
<dbReference type="InterPro" id="IPR045679">
    <property type="entry name" value="DUF6199"/>
</dbReference>
<feature type="domain" description="DUF6199" evidence="2">
    <location>
        <begin position="11"/>
        <end position="68"/>
    </location>
</feature>
<comment type="caution">
    <text evidence="3">The sequence shown here is derived from an EMBL/GenBank/DDBJ whole genome shotgun (WGS) entry which is preliminary data.</text>
</comment>
<reference evidence="4" key="1">
    <citation type="journal article" date="2019" name="Int. J. Syst. Evol. Microbiol.">
        <title>The Global Catalogue of Microorganisms (GCM) 10K type strain sequencing project: providing services to taxonomists for standard genome sequencing and annotation.</title>
        <authorList>
            <consortium name="The Broad Institute Genomics Platform"/>
            <consortium name="The Broad Institute Genome Sequencing Center for Infectious Disease"/>
            <person name="Wu L."/>
            <person name="Ma J."/>
        </authorList>
    </citation>
    <scope>NUCLEOTIDE SEQUENCE [LARGE SCALE GENOMIC DNA]</scope>
    <source>
        <strain evidence="4">IBRC-M 10987</strain>
    </source>
</reference>
<sequence length="76" mass="9119">MAQLIFIFMLMIPLFAVLVWTYLDPESSLKWGRRWMYEEEPEYSEGYLRYMKFASLAAIVFLAIVFVISAIRLWNE</sequence>
<keyword evidence="1" id="KW-0812">Transmembrane</keyword>
<protein>
    <recommendedName>
        <fullName evidence="2">DUF6199 domain-containing protein</fullName>
    </recommendedName>
</protein>